<dbReference type="GO" id="GO:0008270">
    <property type="term" value="F:zinc ion binding"/>
    <property type="evidence" value="ECO:0007669"/>
    <property type="project" value="UniProtKB-KW"/>
</dbReference>
<keyword evidence="3" id="KW-0677">Repeat</keyword>
<evidence type="ECO:0000259" key="9">
    <source>
        <dbReference type="PROSITE" id="PS50157"/>
    </source>
</evidence>
<evidence type="ECO:0000256" key="2">
    <source>
        <dbReference type="ARBA" id="ARBA00022723"/>
    </source>
</evidence>
<dbReference type="Pfam" id="PF13912">
    <property type="entry name" value="zf-C2H2_6"/>
    <property type="match status" value="1"/>
</dbReference>
<organism evidence="10 11">
    <name type="scientific">Physocladia obscura</name>
    <dbReference type="NCBI Taxonomy" id="109957"/>
    <lineage>
        <taxon>Eukaryota</taxon>
        <taxon>Fungi</taxon>
        <taxon>Fungi incertae sedis</taxon>
        <taxon>Chytridiomycota</taxon>
        <taxon>Chytridiomycota incertae sedis</taxon>
        <taxon>Chytridiomycetes</taxon>
        <taxon>Chytridiales</taxon>
        <taxon>Chytriomycetaceae</taxon>
        <taxon>Physocladia</taxon>
    </lineage>
</organism>
<keyword evidence="5" id="KW-0862">Zinc</keyword>
<keyword evidence="4 7" id="KW-0863">Zinc-finger</keyword>
<dbReference type="GO" id="GO:0010468">
    <property type="term" value="P:regulation of gene expression"/>
    <property type="evidence" value="ECO:0007669"/>
    <property type="project" value="TreeGrafter"/>
</dbReference>
<name>A0AAD5X890_9FUNG</name>
<dbReference type="SMART" id="SM00355">
    <property type="entry name" value="ZnF_C2H2"/>
    <property type="match status" value="2"/>
</dbReference>
<comment type="caution">
    <text evidence="10">The sequence shown here is derived from an EMBL/GenBank/DDBJ whole genome shotgun (WGS) entry which is preliminary data.</text>
</comment>
<evidence type="ECO:0000256" key="8">
    <source>
        <dbReference type="SAM" id="MobiDB-lite"/>
    </source>
</evidence>
<dbReference type="EMBL" id="JADGJH010003524">
    <property type="protein sequence ID" value="KAJ3090367.1"/>
    <property type="molecule type" value="Genomic_DNA"/>
</dbReference>
<dbReference type="PROSITE" id="PS00028">
    <property type="entry name" value="ZINC_FINGER_C2H2_1"/>
    <property type="match status" value="1"/>
</dbReference>
<feature type="domain" description="C2H2-type" evidence="9">
    <location>
        <begin position="305"/>
        <end position="326"/>
    </location>
</feature>
<evidence type="ECO:0000256" key="3">
    <source>
        <dbReference type="ARBA" id="ARBA00022737"/>
    </source>
</evidence>
<dbReference type="AlphaFoldDB" id="A0AAD5X890"/>
<evidence type="ECO:0000256" key="1">
    <source>
        <dbReference type="ARBA" id="ARBA00004123"/>
    </source>
</evidence>
<gene>
    <name evidence="10" type="ORF">HK100_007470</name>
</gene>
<evidence type="ECO:0000256" key="6">
    <source>
        <dbReference type="ARBA" id="ARBA00023242"/>
    </source>
</evidence>
<dbReference type="PROSITE" id="PS50157">
    <property type="entry name" value="ZINC_FINGER_C2H2_2"/>
    <property type="match status" value="2"/>
</dbReference>
<dbReference type="InterPro" id="IPR050331">
    <property type="entry name" value="Zinc_finger"/>
</dbReference>
<dbReference type="PANTHER" id="PTHR16515:SF66">
    <property type="entry name" value="C2H2-TYPE DOMAIN-CONTAINING PROTEIN"/>
    <property type="match status" value="1"/>
</dbReference>
<evidence type="ECO:0000256" key="4">
    <source>
        <dbReference type="ARBA" id="ARBA00022771"/>
    </source>
</evidence>
<evidence type="ECO:0000313" key="11">
    <source>
        <dbReference type="Proteomes" id="UP001211907"/>
    </source>
</evidence>
<comment type="subcellular location">
    <subcellularLocation>
        <location evidence="1">Nucleus</location>
    </subcellularLocation>
</comment>
<dbReference type="PANTHER" id="PTHR16515">
    <property type="entry name" value="PR DOMAIN ZINC FINGER PROTEIN"/>
    <property type="match status" value="1"/>
</dbReference>
<accession>A0AAD5X890</accession>
<dbReference type="Proteomes" id="UP001211907">
    <property type="component" value="Unassembled WGS sequence"/>
</dbReference>
<sequence length="331" mass="36582">CEKIPGRETGMVTHNQGGKPDHSGQANDTHENTAPFRQQRPTEKLENAEFLEDFKFPESNYQIAANEAPFLPQHYLENTVLQQQQERSLGLLAYSNEDDVPIPHWLLNYSPASGMTPLPASVSPSALLMPPVPSFEFPFLSDCGIALADFSDMPKPDYGTVVNPSLLSSATYSTADLNQRFATTSLDNSSLPLLSIHPHQLPTSHQYCPKQSLAKTSGGVNGMSGKPEHIKSSPSFLQSSSSSSSFRQSPEIPFVLISEVGKIGDGLPDSDKRTREFECQICLKRFYRKQDLNRHKVTHSRAWSFICPNECGSVFGRSDALARHSKKCKLA</sequence>
<dbReference type="SUPFAM" id="SSF57667">
    <property type="entry name" value="beta-beta-alpha zinc fingers"/>
    <property type="match status" value="1"/>
</dbReference>
<protein>
    <recommendedName>
        <fullName evidence="9">C2H2-type domain-containing protein</fullName>
    </recommendedName>
</protein>
<keyword evidence="11" id="KW-1185">Reference proteome</keyword>
<feature type="compositionally biased region" description="Low complexity" evidence="8">
    <location>
        <begin position="232"/>
        <end position="247"/>
    </location>
</feature>
<evidence type="ECO:0000256" key="5">
    <source>
        <dbReference type="ARBA" id="ARBA00022833"/>
    </source>
</evidence>
<evidence type="ECO:0000313" key="10">
    <source>
        <dbReference type="EMBL" id="KAJ3090367.1"/>
    </source>
</evidence>
<feature type="domain" description="C2H2-type" evidence="9">
    <location>
        <begin position="277"/>
        <end position="304"/>
    </location>
</feature>
<keyword evidence="2" id="KW-0479">Metal-binding</keyword>
<feature type="region of interest" description="Disordered" evidence="8">
    <location>
        <begin position="216"/>
        <end position="247"/>
    </location>
</feature>
<feature type="region of interest" description="Disordered" evidence="8">
    <location>
        <begin position="1"/>
        <end position="41"/>
    </location>
</feature>
<reference evidence="10" key="1">
    <citation type="submission" date="2020-05" db="EMBL/GenBank/DDBJ databases">
        <title>Phylogenomic resolution of chytrid fungi.</title>
        <authorList>
            <person name="Stajich J.E."/>
            <person name="Amses K."/>
            <person name="Simmons R."/>
            <person name="Seto K."/>
            <person name="Myers J."/>
            <person name="Bonds A."/>
            <person name="Quandt C.A."/>
            <person name="Barry K."/>
            <person name="Liu P."/>
            <person name="Grigoriev I."/>
            <person name="Longcore J.E."/>
            <person name="James T.Y."/>
        </authorList>
    </citation>
    <scope>NUCLEOTIDE SEQUENCE</scope>
    <source>
        <strain evidence="10">JEL0513</strain>
    </source>
</reference>
<dbReference type="InterPro" id="IPR036236">
    <property type="entry name" value="Znf_C2H2_sf"/>
</dbReference>
<dbReference type="GO" id="GO:0005634">
    <property type="term" value="C:nucleus"/>
    <property type="evidence" value="ECO:0007669"/>
    <property type="project" value="UniProtKB-SubCell"/>
</dbReference>
<proteinExistence type="predicted"/>
<dbReference type="InterPro" id="IPR013087">
    <property type="entry name" value="Znf_C2H2_type"/>
</dbReference>
<evidence type="ECO:0000256" key="7">
    <source>
        <dbReference type="PROSITE-ProRule" id="PRU00042"/>
    </source>
</evidence>
<keyword evidence="6" id="KW-0539">Nucleus</keyword>
<dbReference type="Gene3D" id="3.30.160.60">
    <property type="entry name" value="Classic Zinc Finger"/>
    <property type="match status" value="1"/>
</dbReference>
<feature type="non-terminal residue" evidence="10">
    <location>
        <position position="1"/>
    </location>
</feature>